<evidence type="ECO:0000313" key="2">
    <source>
        <dbReference type="EMBL" id="KAE9341279.1"/>
    </source>
</evidence>
<reference evidence="2 3" key="1">
    <citation type="submission" date="2018-08" db="EMBL/GenBank/DDBJ databases">
        <title>Genomic investigation of the strawberry pathogen Phytophthora fragariae indicates pathogenicity is determined by transcriptional variation in three key races.</title>
        <authorList>
            <person name="Adams T.M."/>
            <person name="Armitage A.D."/>
            <person name="Sobczyk M.K."/>
            <person name="Bates H.J."/>
            <person name="Dunwell J.M."/>
            <person name="Nellist C.F."/>
            <person name="Harrison R.J."/>
        </authorList>
    </citation>
    <scope>NUCLEOTIDE SEQUENCE [LARGE SCALE GENOMIC DNA]</scope>
    <source>
        <strain evidence="2 3">SCRP333</strain>
    </source>
</reference>
<feature type="region of interest" description="Disordered" evidence="1">
    <location>
        <begin position="179"/>
        <end position="198"/>
    </location>
</feature>
<accession>A0A6A4F6R5</accession>
<comment type="caution">
    <text evidence="2">The sequence shown here is derived from an EMBL/GenBank/DDBJ whole genome shotgun (WGS) entry which is preliminary data.</text>
</comment>
<gene>
    <name evidence="2" type="ORF">PR003_g10072</name>
</gene>
<dbReference type="AlphaFoldDB" id="A0A6A4F6R5"/>
<feature type="compositionally biased region" description="Low complexity" evidence="1">
    <location>
        <begin position="30"/>
        <end position="43"/>
    </location>
</feature>
<evidence type="ECO:0000313" key="3">
    <source>
        <dbReference type="Proteomes" id="UP000434957"/>
    </source>
</evidence>
<proteinExistence type="predicted"/>
<dbReference type="Proteomes" id="UP000434957">
    <property type="component" value="Unassembled WGS sequence"/>
</dbReference>
<name>A0A6A4F6R5_9STRA</name>
<organism evidence="2 3">
    <name type="scientific">Phytophthora rubi</name>
    <dbReference type="NCBI Taxonomy" id="129364"/>
    <lineage>
        <taxon>Eukaryota</taxon>
        <taxon>Sar</taxon>
        <taxon>Stramenopiles</taxon>
        <taxon>Oomycota</taxon>
        <taxon>Peronosporomycetes</taxon>
        <taxon>Peronosporales</taxon>
        <taxon>Peronosporaceae</taxon>
        <taxon>Phytophthora</taxon>
    </lineage>
</organism>
<protein>
    <submittedName>
        <fullName evidence="2">Uncharacterized protein</fullName>
    </submittedName>
</protein>
<dbReference type="EMBL" id="QXFT01000539">
    <property type="protein sequence ID" value="KAE9341279.1"/>
    <property type="molecule type" value="Genomic_DNA"/>
</dbReference>
<evidence type="ECO:0000256" key="1">
    <source>
        <dbReference type="SAM" id="MobiDB-lite"/>
    </source>
</evidence>
<sequence length="198" mass="20218">MNPPTANPVLPADAPREDPSTVEALPAVLPAANPSDAASPAIPFALRDNPDAPGDATALPASGRPSTGDVIVVDAASTPSGPESAGRTSARLRRSQGKRLGPASGASLKQRNPAMRLSGLWKWGGGCVGHVYPSPIRARRLPAYAGGGRLFGWDSIDEATVAVAKRSSVIGWSACLDDSAASSPRSIRPAVQPHLAGH</sequence>
<feature type="compositionally biased region" description="Low complexity" evidence="1">
    <location>
        <begin position="179"/>
        <end position="190"/>
    </location>
</feature>
<keyword evidence="3" id="KW-1185">Reference proteome</keyword>
<feature type="region of interest" description="Disordered" evidence="1">
    <location>
        <begin position="1"/>
        <end position="107"/>
    </location>
</feature>